<dbReference type="OrthoDB" id="9985428at2759"/>
<organism evidence="1 2">
    <name type="scientific">Calycina marina</name>
    <dbReference type="NCBI Taxonomy" id="1763456"/>
    <lineage>
        <taxon>Eukaryota</taxon>
        <taxon>Fungi</taxon>
        <taxon>Dikarya</taxon>
        <taxon>Ascomycota</taxon>
        <taxon>Pezizomycotina</taxon>
        <taxon>Leotiomycetes</taxon>
        <taxon>Helotiales</taxon>
        <taxon>Pezizellaceae</taxon>
        <taxon>Calycina</taxon>
    </lineage>
</organism>
<dbReference type="NCBIfam" id="TIGR02452">
    <property type="entry name" value="TIGR02452 family protein"/>
    <property type="match status" value="1"/>
</dbReference>
<accession>A0A9P7Z799</accession>
<evidence type="ECO:0000313" key="2">
    <source>
        <dbReference type="Proteomes" id="UP000887226"/>
    </source>
</evidence>
<dbReference type="EMBL" id="MU253804">
    <property type="protein sequence ID" value="KAG9246452.1"/>
    <property type="molecule type" value="Genomic_DNA"/>
</dbReference>
<proteinExistence type="predicted"/>
<comment type="caution">
    <text evidence="1">The sequence shown here is derived from an EMBL/GenBank/DDBJ whole genome shotgun (WGS) entry which is preliminary data.</text>
</comment>
<name>A0A9P7Z799_9HELO</name>
<keyword evidence="2" id="KW-1185">Reference proteome</keyword>
<dbReference type="InterPro" id="IPR012664">
    <property type="entry name" value="CHP02452"/>
</dbReference>
<gene>
    <name evidence="1" type="ORF">BJ878DRAFT_478320</name>
</gene>
<protein>
    <recommendedName>
        <fullName evidence="3">Macro domain-containing protein</fullName>
    </recommendedName>
</protein>
<dbReference type="Gene3D" id="3.40.220.10">
    <property type="entry name" value="Leucine Aminopeptidase, subunit E, domain 1"/>
    <property type="match status" value="2"/>
</dbReference>
<evidence type="ECO:0000313" key="1">
    <source>
        <dbReference type="EMBL" id="KAG9246452.1"/>
    </source>
</evidence>
<dbReference type="AlphaFoldDB" id="A0A9P7Z799"/>
<dbReference type="SUPFAM" id="SSF52949">
    <property type="entry name" value="Macro domain-like"/>
    <property type="match status" value="1"/>
</dbReference>
<sequence length="152" mass="16782">MAQEESICLRSTLHASFKETYYRIPEPSAVYSPDILVFRVSSTDELPKNEHFFVDVISVAAILGPNVVVAREKGCGKLVLGALGCGVFRNPPEEVARIFKKVIFGGRKRAGVKGVEEVVFAIFDEGENLDAFREVFEDIMETEDGSGEKHVS</sequence>
<dbReference type="Proteomes" id="UP000887226">
    <property type="component" value="Unassembled WGS sequence"/>
</dbReference>
<dbReference type="InterPro" id="IPR043472">
    <property type="entry name" value="Macro_dom-like"/>
</dbReference>
<reference evidence="1" key="1">
    <citation type="journal article" date="2021" name="IMA Fungus">
        <title>Genomic characterization of three marine fungi, including Emericellopsis atlantica sp. nov. with signatures of a generalist lifestyle and marine biomass degradation.</title>
        <authorList>
            <person name="Hagestad O.C."/>
            <person name="Hou L."/>
            <person name="Andersen J.H."/>
            <person name="Hansen E.H."/>
            <person name="Altermark B."/>
            <person name="Li C."/>
            <person name="Kuhnert E."/>
            <person name="Cox R.J."/>
            <person name="Crous P.W."/>
            <person name="Spatafora J.W."/>
            <person name="Lail K."/>
            <person name="Amirebrahimi M."/>
            <person name="Lipzen A."/>
            <person name="Pangilinan J."/>
            <person name="Andreopoulos W."/>
            <person name="Hayes R.D."/>
            <person name="Ng V."/>
            <person name="Grigoriev I.V."/>
            <person name="Jackson S.A."/>
            <person name="Sutton T.D.S."/>
            <person name="Dobson A.D.W."/>
            <person name="Rama T."/>
        </authorList>
    </citation>
    <scope>NUCLEOTIDE SEQUENCE</scope>
    <source>
        <strain evidence="1">TRa3180A</strain>
    </source>
</reference>
<dbReference type="PANTHER" id="PTHR35596">
    <property type="entry name" value="DUF2263 DOMAIN-CONTAINING PROTEIN"/>
    <property type="match status" value="1"/>
</dbReference>
<dbReference type="PANTHER" id="PTHR35596:SF1">
    <property type="entry name" value="MICROBIAL-TYPE PARG CATALYTIC DOMAIN-CONTAINING PROTEIN"/>
    <property type="match status" value="1"/>
</dbReference>
<evidence type="ECO:0008006" key="3">
    <source>
        <dbReference type="Google" id="ProtNLM"/>
    </source>
</evidence>